<evidence type="ECO:0000313" key="2">
    <source>
        <dbReference type="Proteomes" id="UP001299546"/>
    </source>
</evidence>
<organism evidence="1 2">
    <name type="scientific">Bariatricus massiliensis</name>
    <dbReference type="NCBI Taxonomy" id="1745713"/>
    <lineage>
        <taxon>Bacteria</taxon>
        <taxon>Bacillati</taxon>
        <taxon>Bacillota</taxon>
        <taxon>Clostridia</taxon>
        <taxon>Lachnospirales</taxon>
        <taxon>Lachnospiraceae</taxon>
        <taxon>Bariatricus</taxon>
    </lineage>
</organism>
<proteinExistence type="predicted"/>
<gene>
    <name evidence="1" type="ORF">LIZ65_15105</name>
</gene>
<accession>A0ABS8DJQ8</accession>
<name>A0ABS8DJQ8_9FIRM</name>
<protein>
    <submittedName>
        <fullName evidence="1">Uncharacterized protein</fullName>
    </submittedName>
</protein>
<reference evidence="1 2" key="1">
    <citation type="submission" date="2021-10" db="EMBL/GenBank/DDBJ databases">
        <title>Collection of gut derived symbiotic bacterial strains cultured from healthy donors.</title>
        <authorList>
            <person name="Lin H."/>
            <person name="Littmann E."/>
            <person name="Kohout C."/>
            <person name="Pamer E.G."/>
        </authorList>
    </citation>
    <scope>NUCLEOTIDE SEQUENCE [LARGE SCALE GENOMIC DNA]</scope>
    <source>
        <strain evidence="1 2">DFI.1.165</strain>
    </source>
</reference>
<dbReference type="RefSeq" id="WP_154670220.1">
    <property type="nucleotide sequence ID" value="NZ_JAJCIQ010000013.1"/>
</dbReference>
<sequence length="58" mass="6606">MKKDKLSRKNLCKNGTFLDKKNYIYSKRSKKPSIAAIWGRIYAGNSDKESSHVVGKCL</sequence>
<dbReference type="EMBL" id="JAJCIS010000013">
    <property type="protein sequence ID" value="MCB7388615.1"/>
    <property type="molecule type" value="Genomic_DNA"/>
</dbReference>
<evidence type="ECO:0000313" key="1">
    <source>
        <dbReference type="EMBL" id="MCB7388615.1"/>
    </source>
</evidence>
<keyword evidence="2" id="KW-1185">Reference proteome</keyword>
<comment type="caution">
    <text evidence="1">The sequence shown here is derived from an EMBL/GenBank/DDBJ whole genome shotgun (WGS) entry which is preliminary data.</text>
</comment>
<dbReference type="Proteomes" id="UP001299546">
    <property type="component" value="Unassembled WGS sequence"/>
</dbReference>